<protein>
    <submittedName>
        <fullName evidence="2">Serine hydrolase domain-containing protein</fullName>
        <ecNumber evidence="2">3.-.-.-</ecNumber>
    </submittedName>
</protein>
<name>A0ABV9NFS7_9GAMM</name>
<dbReference type="GO" id="GO:0016787">
    <property type="term" value="F:hydrolase activity"/>
    <property type="evidence" value="ECO:0007669"/>
    <property type="project" value="UniProtKB-KW"/>
</dbReference>
<sequence length="382" mass="41824">MPSTAAAASEALARIEANARATHSDAVLVMRDDEVLLDLDARAEVAPIELMSATKSIVALAVGRLLFDGHLASLDEPVHAFFPEWRQGRKRDITVRMLLDHTSGLQNVGNTDLEIYPAPDVVRLALAAELEADPGTQYAYNNKATNLLSGVVERASGERMDRYLARTLFEPLGIVAGPWYTDEAGNPHGMAGLPLTARDAARLGRLVLDRGLAPDGTRLLDEDFIEAMLAPSARSADVGLLWWRIPRWERYDFNPGALAALRERGADPAFVEALAPLEGQRFDSRDATFAALQTHIGGSDWTARYEEEVSGRGFRFRDIFSSSRGEVVAYRAVGYLGQTIVVVPEKRLVAVRQIVNRREAHVSPHDDYPGFTADVLALAEAL</sequence>
<evidence type="ECO:0000259" key="1">
    <source>
        <dbReference type="Pfam" id="PF00144"/>
    </source>
</evidence>
<comment type="caution">
    <text evidence="2">The sequence shown here is derived from an EMBL/GenBank/DDBJ whole genome shotgun (WGS) entry which is preliminary data.</text>
</comment>
<dbReference type="SUPFAM" id="SSF56601">
    <property type="entry name" value="beta-lactamase/transpeptidase-like"/>
    <property type="match status" value="1"/>
</dbReference>
<reference evidence="3" key="1">
    <citation type="journal article" date="2019" name="Int. J. Syst. Evol. Microbiol.">
        <title>The Global Catalogue of Microorganisms (GCM) 10K type strain sequencing project: providing services to taxonomists for standard genome sequencing and annotation.</title>
        <authorList>
            <consortium name="The Broad Institute Genomics Platform"/>
            <consortium name="The Broad Institute Genome Sequencing Center for Infectious Disease"/>
            <person name="Wu L."/>
            <person name="Ma J."/>
        </authorList>
    </citation>
    <scope>NUCLEOTIDE SEQUENCE [LARGE SCALE GENOMIC DNA]</scope>
    <source>
        <strain evidence="3">CGMCC 1.13574</strain>
    </source>
</reference>
<feature type="domain" description="Beta-lactamase-related" evidence="1">
    <location>
        <begin position="13"/>
        <end position="220"/>
    </location>
</feature>
<dbReference type="PANTHER" id="PTHR43283">
    <property type="entry name" value="BETA-LACTAMASE-RELATED"/>
    <property type="match status" value="1"/>
</dbReference>
<dbReference type="Pfam" id="PF00144">
    <property type="entry name" value="Beta-lactamase"/>
    <property type="match status" value="1"/>
</dbReference>
<gene>
    <name evidence="2" type="ORF">ACFO3Q_03500</name>
</gene>
<dbReference type="Proteomes" id="UP001595892">
    <property type="component" value="Unassembled WGS sequence"/>
</dbReference>
<evidence type="ECO:0000313" key="2">
    <source>
        <dbReference type="EMBL" id="MFC4727232.1"/>
    </source>
</evidence>
<dbReference type="RefSeq" id="WP_377003260.1">
    <property type="nucleotide sequence ID" value="NZ_JBHSGG010000006.1"/>
</dbReference>
<dbReference type="EMBL" id="JBHSGG010000006">
    <property type="protein sequence ID" value="MFC4727232.1"/>
    <property type="molecule type" value="Genomic_DNA"/>
</dbReference>
<keyword evidence="3" id="KW-1185">Reference proteome</keyword>
<dbReference type="InterPro" id="IPR050789">
    <property type="entry name" value="Diverse_Enzym_Activities"/>
</dbReference>
<organism evidence="2 3">
    <name type="scientific">Coralloluteibacterium thermophilum</name>
    <dbReference type="NCBI Taxonomy" id="2707049"/>
    <lineage>
        <taxon>Bacteria</taxon>
        <taxon>Pseudomonadati</taxon>
        <taxon>Pseudomonadota</taxon>
        <taxon>Gammaproteobacteria</taxon>
        <taxon>Lysobacterales</taxon>
        <taxon>Lysobacteraceae</taxon>
        <taxon>Coralloluteibacterium</taxon>
    </lineage>
</organism>
<dbReference type="PANTHER" id="PTHR43283:SF7">
    <property type="entry name" value="BETA-LACTAMASE-RELATED DOMAIN-CONTAINING PROTEIN"/>
    <property type="match status" value="1"/>
</dbReference>
<evidence type="ECO:0000313" key="3">
    <source>
        <dbReference type="Proteomes" id="UP001595892"/>
    </source>
</evidence>
<proteinExistence type="predicted"/>
<keyword evidence="2" id="KW-0378">Hydrolase</keyword>
<dbReference type="InterPro" id="IPR012338">
    <property type="entry name" value="Beta-lactam/transpept-like"/>
</dbReference>
<dbReference type="Gene3D" id="3.40.710.10">
    <property type="entry name" value="DD-peptidase/beta-lactamase superfamily"/>
    <property type="match status" value="1"/>
</dbReference>
<accession>A0ABV9NFS7</accession>
<dbReference type="InterPro" id="IPR001466">
    <property type="entry name" value="Beta-lactam-related"/>
</dbReference>
<dbReference type="EC" id="3.-.-.-" evidence="2"/>